<dbReference type="EMBL" id="KV417300">
    <property type="protein sequence ID" value="KZO93701.1"/>
    <property type="molecule type" value="Genomic_DNA"/>
</dbReference>
<keyword evidence="3" id="KW-1185">Reference proteome</keyword>
<dbReference type="Gene3D" id="1.25.40.10">
    <property type="entry name" value="Tetratricopeptide repeat domain"/>
    <property type="match status" value="1"/>
</dbReference>
<protein>
    <recommendedName>
        <fullName evidence="4">Pentacotripeptide-repeat region of PRORP domain-containing protein</fullName>
    </recommendedName>
</protein>
<organism evidence="2 3">
    <name type="scientific">Calocera viscosa (strain TUFC12733)</name>
    <dbReference type="NCBI Taxonomy" id="1330018"/>
    <lineage>
        <taxon>Eukaryota</taxon>
        <taxon>Fungi</taxon>
        <taxon>Dikarya</taxon>
        <taxon>Basidiomycota</taxon>
        <taxon>Agaricomycotina</taxon>
        <taxon>Dacrymycetes</taxon>
        <taxon>Dacrymycetales</taxon>
        <taxon>Dacrymycetaceae</taxon>
        <taxon>Calocera</taxon>
    </lineage>
</organism>
<dbReference type="OrthoDB" id="185373at2759"/>
<evidence type="ECO:0000313" key="3">
    <source>
        <dbReference type="Proteomes" id="UP000076738"/>
    </source>
</evidence>
<dbReference type="InterPro" id="IPR011990">
    <property type="entry name" value="TPR-like_helical_dom_sf"/>
</dbReference>
<accession>A0A167JLB3</accession>
<evidence type="ECO:0000313" key="2">
    <source>
        <dbReference type="EMBL" id="KZO93701.1"/>
    </source>
</evidence>
<dbReference type="STRING" id="1330018.A0A167JLB3"/>
<reference evidence="2 3" key="1">
    <citation type="journal article" date="2016" name="Mol. Biol. Evol.">
        <title>Comparative Genomics of Early-Diverging Mushroom-Forming Fungi Provides Insights into the Origins of Lignocellulose Decay Capabilities.</title>
        <authorList>
            <person name="Nagy L.G."/>
            <person name="Riley R."/>
            <person name="Tritt A."/>
            <person name="Adam C."/>
            <person name="Daum C."/>
            <person name="Floudas D."/>
            <person name="Sun H."/>
            <person name="Yadav J.S."/>
            <person name="Pangilinan J."/>
            <person name="Larsson K.H."/>
            <person name="Matsuura K."/>
            <person name="Barry K."/>
            <person name="Labutti K."/>
            <person name="Kuo R."/>
            <person name="Ohm R.A."/>
            <person name="Bhattacharya S.S."/>
            <person name="Shirouzu T."/>
            <person name="Yoshinaga Y."/>
            <person name="Martin F.M."/>
            <person name="Grigoriev I.V."/>
            <person name="Hibbett D.S."/>
        </authorList>
    </citation>
    <scope>NUCLEOTIDE SEQUENCE [LARGE SCALE GENOMIC DNA]</scope>
    <source>
        <strain evidence="2 3">TUFC12733</strain>
    </source>
</reference>
<name>A0A167JLB3_CALVF</name>
<gene>
    <name evidence="2" type="ORF">CALVIDRAFT_247624</name>
</gene>
<evidence type="ECO:0000256" key="1">
    <source>
        <dbReference type="SAM" id="MobiDB-lite"/>
    </source>
</evidence>
<proteinExistence type="predicted"/>
<sequence length="557" mass="63060">MAQQTEQVPTEEQGAPSISGPEHFAFVLVGTLAKACLHYGFHQLAFEFMRHMRSKAVYDPVYRAATKKVIETLLLSGMEKDAEMLAGLVTSWAQDTAAIQPLSDELIWLLYDFCSHVGRPDLVLFVHERLSTPALEEIYPLPQGNALAVLLAHLYRENRYIEGRKVIRNLLQHNYRIDPMYRSDVIYHASRLGLASEARALYEKYEHRAKSSTVLGSAKLATELVAHFMRVVDDQSSTNDKPKADDASAFARKVVSNFVRSKGELAKQTRENINAIAHCYFLIGELDAGFRALRVMLHRKQIPHQNDVNVLLRAAAKYSPRTAVKLLDRALKENYKAGPRAYATLLHYAQKHGDSDLAQEILHLAAKEGEAEHLDFTAKDSMIRAQLQPFMARHGSKEHNAKAYPALRSSLMTMMSLRDHGVEVKDALVHVAIRAALNTHNLYEAYDFWHAFFRGRVPEKKDIWYYCEHELFFRIEEAVKNGVLPFVKGSVMLAQLKSGGFTKGEFTMRDGRRREIIPFGTQRYNGEAAVFSLPSADEEDNTTIPSTEPEEEPDDED</sequence>
<dbReference type="AlphaFoldDB" id="A0A167JLB3"/>
<evidence type="ECO:0008006" key="4">
    <source>
        <dbReference type="Google" id="ProtNLM"/>
    </source>
</evidence>
<feature type="region of interest" description="Disordered" evidence="1">
    <location>
        <begin position="531"/>
        <end position="557"/>
    </location>
</feature>
<dbReference type="Proteomes" id="UP000076738">
    <property type="component" value="Unassembled WGS sequence"/>
</dbReference>
<feature type="compositionally biased region" description="Acidic residues" evidence="1">
    <location>
        <begin position="548"/>
        <end position="557"/>
    </location>
</feature>